<gene>
    <name evidence="2" type="ORF">FNT36_03105</name>
</gene>
<evidence type="ECO:0000256" key="1">
    <source>
        <dbReference type="SAM" id="MobiDB-lite"/>
    </source>
</evidence>
<keyword evidence="3" id="KW-1185">Reference proteome</keyword>
<dbReference type="Proteomes" id="UP000317624">
    <property type="component" value="Unassembled WGS sequence"/>
</dbReference>
<dbReference type="RefSeq" id="WP_144844230.1">
    <property type="nucleotide sequence ID" value="NZ_VMRJ01000001.1"/>
</dbReference>
<evidence type="ECO:0008006" key="4">
    <source>
        <dbReference type="Google" id="ProtNLM"/>
    </source>
</evidence>
<proteinExistence type="predicted"/>
<dbReference type="EMBL" id="VMRJ01000001">
    <property type="protein sequence ID" value="TVT43094.1"/>
    <property type="molecule type" value="Genomic_DNA"/>
</dbReference>
<protein>
    <recommendedName>
        <fullName evidence="4">Bacteriophage T4 Gp32 single-stranded DNA-binding domain-containing protein</fullName>
    </recommendedName>
</protein>
<accession>A0A558C305</accession>
<comment type="caution">
    <text evidence="2">The sequence shown here is derived from an EMBL/GenBank/DDBJ whole genome shotgun (WGS) entry which is preliminary data.</text>
</comment>
<reference evidence="2 3" key="1">
    <citation type="submission" date="2019-07" db="EMBL/GenBank/DDBJ databases">
        <title>Hymenobacter sp. straun FUR1 Genome sequencing and assembly.</title>
        <authorList>
            <person name="Chhetri G."/>
        </authorList>
    </citation>
    <scope>NUCLEOTIDE SEQUENCE [LARGE SCALE GENOMIC DNA]</scope>
    <source>
        <strain evidence="2 3">Fur1</strain>
    </source>
</reference>
<evidence type="ECO:0000313" key="3">
    <source>
        <dbReference type="Proteomes" id="UP000317624"/>
    </source>
</evidence>
<sequence length="198" mass="21494">MSSAFIPETYVAPVSGGDYTKLQDGTTSLRILSEQPLFGWVYWNTANKPVRFEFAKHPGQPSDARIGADGKPDAVKEFWAMAVYNITNKKVELWEVTQAQIKNALTALAKDAEWGHPTQYSIKVSKSGTGKDTKYGVLPTAPKPLPAEIQAEVDAKPVNLRALIDGGNPFDSQPKPGAAPTPEQAKNLAPTDDNDLPF</sequence>
<evidence type="ECO:0000313" key="2">
    <source>
        <dbReference type="EMBL" id="TVT43094.1"/>
    </source>
</evidence>
<organism evidence="2 3">
    <name type="scientific">Hymenobacter setariae</name>
    <dbReference type="NCBI Taxonomy" id="2594794"/>
    <lineage>
        <taxon>Bacteria</taxon>
        <taxon>Pseudomonadati</taxon>
        <taxon>Bacteroidota</taxon>
        <taxon>Cytophagia</taxon>
        <taxon>Cytophagales</taxon>
        <taxon>Hymenobacteraceae</taxon>
        <taxon>Hymenobacter</taxon>
    </lineage>
</organism>
<dbReference type="AlphaFoldDB" id="A0A558C305"/>
<feature type="region of interest" description="Disordered" evidence="1">
    <location>
        <begin position="162"/>
        <end position="198"/>
    </location>
</feature>
<name>A0A558C305_9BACT</name>